<gene>
    <name evidence="1" type="ORF">BJ983_000808</name>
</gene>
<keyword evidence="1" id="KW-0808">Transferase</keyword>
<dbReference type="Proteomes" id="UP000535890">
    <property type="component" value="Unassembled WGS sequence"/>
</dbReference>
<dbReference type="InterPro" id="IPR011004">
    <property type="entry name" value="Trimer_LpxA-like_sf"/>
</dbReference>
<dbReference type="EMBL" id="JACCBN010000001">
    <property type="protein sequence ID" value="NYD34706.1"/>
    <property type="molecule type" value="Genomic_DNA"/>
</dbReference>
<comment type="caution">
    <text evidence="1">The sequence shown here is derived from an EMBL/GenBank/DDBJ whole genome shotgun (WGS) entry which is preliminary data.</text>
</comment>
<reference evidence="1 2" key="1">
    <citation type="submission" date="2020-07" db="EMBL/GenBank/DDBJ databases">
        <title>Sequencing the genomes of 1000 actinobacteria strains.</title>
        <authorList>
            <person name="Klenk H.-P."/>
        </authorList>
    </citation>
    <scope>NUCLEOTIDE SEQUENCE [LARGE SCALE GENOMIC DNA]</scope>
    <source>
        <strain evidence="1 2">DSM 45772</strain>
    </source>
</reference>
<evidence type="ECO:0000313" key="1">
    <source>
        <dbReference type="EMBL" id="NYD34706.1"/>
    </source>
</evidence>
<dbReference type="RefSeq" id="WP_179792628.1">
    <property type="nucleotide sequence ID" value="NZ_BAABHP010000003.1"/>
</dbReference>
<accession>A0A7Y9DSI3</accession>
<evidence type="ECO:0000313" key="2">
    <source>
        <dbReference type="Proteomes" id="UP000535890"/>
    </source>
</evidence>
<dbReference type="GO" id="GO:0016740">
    <property type="term" value="F:transferase activity"/>
    <property type="evidence" value="ECO:0007669"/>
    <property type="project" value="UniProtKB-KW"/>
</dbReference>
<organism evidence="1 2">
    <name type="scientific">Actinomycetospora corticicola</name>
    <dbReference type="NCBI Taxonomy" id="663602"/>
    <lineage>
        <taxon>Bacteria</taxon>
        <taxon>Bacillati</taxon>
        <taxon>Actinomycetota</taxon>
        <taxon>Actinomycetes</taxon>
        <taxon>Pseudonocardiales</taxon>
        <taxon>Pseudonocardiaceae</taxon>
        <taxon>Actinomycetospora</taxon>
    </lineage>
</organism>
<proteinExistence type="predicted"/>
<dbReference type="SUPFAM" id="SSF51161">
    <property type="entry name" value="Trimeric LpxA-like enzymes"/>
    <property type="match status" value="1"/>
</dbReference>
<sequence>MTRPVRGPLARRLHTLVWLLPASPMKNRLLRRFGHVVARSASLGSCLVPSLVHLHAGERAFVASGNFIRGVAELVLGDDAIIGPWNILTAHPAFQHEGENGVLWMGAHALITSRHSIDCSGTVVLGAFSSIAGHDTQVLSHELDFDGPAQTCAHIEIGDHSFVGTRCTVLSGARLPDRSALAAGSVLRRAPVEHAGLYTGSPARHKQLLDGAWFHRPVGPTRSLRDHAGVLLPGAF</sequence>
<dbReference type="Gene3D" id="2.160.10.10">
    <property type="entry name" value="Hexapeptide repeat proteins"/>
    <property type="match status" value="1"/>
</dbReference>
<dbReference type="AlphaFoldDB" id="A0A7Y9DSI3"/>
<protein>
    <submittedName>
        <fullName evidence="1">Acetyltransferase-like isoleucine patch superfamily enzyme</fullName>
    </submittedName>
</protein>
<keyword evidence="2" id="KW-1185">Reference proteome</keyword>
<name>A0A7Y9DSI3_9PSEU</name>